<accession>A0A1G4JJY3</accession>
<reference evidence="1 2" key="1">
    <citation type="submission" date="2016-03" db="EMBL/GenBank/DDBJ databases">
        <authorList>
            <person name="Devillers H."/>
        </authorList>
    </citation>
    <scope>NUCLEOTIDE SEQUENCE [LARGE SCALE GENOMIC DNA]</scope>
    <source>
        <strain evidence="1">CBS 10888</strain>
    </source>
</reference>
<name>A0A1G4JJY3_9SACH</name>
<organism evidence="1 2">
    <name type="scientific">Lachancea dasiensis</name>
    <dbReference type="NCBI Taxonomy" id="1072105"/>
    <lineage>
        <taxon>Eukaryota</taxon>
        <taxon>Fungi</taxon>
        <taxon>Dikarya</taxon>
        <taxon>Ascomycota</taxon>
        <taxon>Saccharomycotina</taxon>
        <taxon>Saccharomycetes</taxon>
        <taxon>Saccharomycetales</taxon>
        <taxon>Saccharomycetaceae</taxon>
        <taxon>Lachancea</taxon>
    </lineage>
</organism>
<dbReference type="EMBL" id="LT598458">
    <property type="protein sequence ID" value="SCU90630.1"/>
    <property type="molecule type" value="Genomic_DNA"/>
</dbReference>
<protein>
    <submittedName>
        <fullName evidence="1">LADA_0F05402g1_1</fullName>
    </submittedName>
</protein>
<evidence type="ECO:0000313" key="1">
    <source>
        <dbReference type="EMBL" id="SCU90630.1"/>
    </source>
</evidence>
<evidence type="ECO:0000313" key="2">
    <source>
        <dbReference type="Proteomes" id="UP000190274"/>
    </source>
</evidence>
<dbReference type="AlphaFoldDB" id="A0A1G4JJY3"/>
<sequence>MREVKRAPTAPSDGRVKNIARSRPTCYSHGSDRAHVTWCCVSILHWRWQHWQSPALPPGSAHHHFPLAPLFGPDPLSLPFASSSLPHCLRTSCLPAKNSMSPVVAQPLAVSRVGKNQKKTLMVCADQKISRLRLSPGFGRVRGMWLWSSLVVLGRSRLTNMAGFAVAETKWHHTIPHYARGQQIRGCK</sequence>
<keyword evidence="2" id="KW-1185">Reference proteome</keyword>
<dbReference type="Proteomes" id="UP000190274">
    <property type="component" value="Chromosome F"/>
</dbReference>
<proteinExistence type="predicted"/>
<gene>
    <name evidence="1" type="ORF">LADA_0F05402G</name>
</gene>